<protein>
    <submittedName>
        <fullName evidence="2">Uncharacterized protein</fullName>
    </submittedName>
</protein>
<evidence type="ECO:0000313" key="2">
    <source>
        <dbReference type="EMBL" id="XCF15928.1"/>
    </source>
</evidence>
<organism evidence="2">
    <name type="scientific">Halobacterium sp. NMX12-1</name>
    <dbReference type="NCBI Taxonomy" id="3166650"/>
    <lineage>
        <taxon>Archaea</taxon>
        <taxon>Methanobacteriati</taxon>
        <taxon>Methanobacteriota</taxon>
        <taxon>Stenosarchaea group</taxon>
        <taxon>Halobacteria</taxon>
        <taxon>Halobacteriales</taxon>
        <taxon>Halobacteriaceae</taxon>
        <taxon>Halobacterium</taxon>
    </lineage>
</organism>
<dbReference type="GeneID" id="91109856"/>
<proteinExistence type="predicted"/>
<dbReference type="SUPFAM" id="SSF63829">
    <property type="entry name" value="Calcium-dependent phosphotriesterase"/>
    <property type="match status" value="1"/>
</dbReference>
<dbReference type="AlphaFoldDB" id="A0AAU8CB31"/>
<feature type="compositionally biased region" description="Low complexity" evidence="1">
    <location>
        <begin position="28"/>
        <end position="59"/>
    </location>
</feature>
<evidence type="ECO:0000256" key="1">
    <source>
        <dbReference type="SAM" id="MobiDB-lite"/>
    </source>
</evidence>
<dbReference type="PANTHER" id="PTHR42754">
    <property type="entry name" value="ENDOGLUCANASE"/>
    <property type="match status" value="1"/>
</dbReference>
<accession>A0AAU8CB31</accession>
<gene>
    <name evidence="2" type="ORF">ABSL23_11870</name>
</gene>
<sequence length="801" mass="83347">MHRRLVLACVLVAVVLLTAGCAGGPFTGGEQTPTATTGQPGGTVDSTTSTPNQSNSTDDAPSVGDVVENHTADRFTVSALAESDDGGTLVAGAIGLRASNATVLRVGANDTTDWTREYASANRTGIAAIAPSGDGGAYVVRTDRRQPENASQWNVSVSLVRLGPDGERQWADSLNATGYVARGLALAQADDGVAVAYPHPDREVRLARYDDAGNVTLERAYGVEARPTALRTTDDGFVLAGTGSFDSPWVARANETGALVLNETYSDAAGGRVAGVKPTDDGDLLVAGTFQPGFIGTQFTPWVARVGPDGVPEWNRVYPTAGETRVRDVLNTDDGVVLVGSDRTEWADNTTTRFVGVAANGTEQFQANRTNTSRVLAAVGDGDGATAATMNYRGRNASTNVWSVELPDATAGTTLDAEAAPTSNESVYRGQALGFEYPNASADALDVVAVPGEHDDFQRHVERRVALEADGEAVVESATLPLGEYVLETPAGDALAVENGTLVPATGNETAAFEVTRHDLDAEMNSTYVDATTRDANATVSLSSQRSNFSVHVSVDRFHGDAAGADALRDAFADTPGFAGVERVDGRPVARVDLGSAHEATMDGRHARWNEQVAFSADALDAGLYRVRVAGADTRDGGATATTRLVVGKSTDEPLNVTLETDSLNVSVGNESATNVTVSGLDDGVGAMSMSARRGGQPAISLEADVNIHASRGEGHGMWSDREATASAAGFEGNTSEGTVAVGDLSVSADERMVDVEGNATQTVTFGLDWVVDEDGTPYAIPDERTITVEVTNETAPSQGS</sequence>
<feature type="region of interest" description="Disordered" evidence="1">
    <location>
        <begin position="25"/>
        <end position="65"/>
    </location>
</feature>
<reference evidence="2" key="1">
    <citation type="submission" date="2024-06" db="EMBL/GenBank/DDBJ databases">
        <title>Genome Sequence of an extremely halophilic archaeon isolated from Permian era halite, Salado Formation, Carlsbad, New Mexico: Halobacterium sp. strain NMX12-1.</title>
        <authorList>
            <person name="Sotoa L."/>
            <person name="DasSarma P."/>
            <person name="Anton B.P."/>
            <person name="Vincze T."/>
            <person name="Verma I."/>
            <person name="Eralp B."/>
            <person name="Powers D.W."/>
            <person name="Dozier B.L."/>
            <person name="Roberts R.J."/>
            <person name="DasSarma S."/>
        </authorList>
    </citation>
    <scope>NUCLEOTIDE SEQUENCE</scope>
    <source>
        <strain evidence="2">NMX12-1</strain>
    </source>
</reference>
<dbReference type="KEGG" id="hanx:ABSL23_11870"/>
<dbReference type="PROSITE" id="PS51257">
    <property type="entry name" value="PROKAR_LIPOPROTEIN"/>
    <property type="match status" value="1"/>
</dbReference>
<dbReference type="EMBL" id="CP159204">
    <property type="protein sequence ID" value="XCF15928.1"/>
    <property type="molecule type" value="Genomic_DNA"/>
</dbReference>
<name>A0AAU8CB31_9EURY</name>
<dbReference type="PANTHER" id="PTHR42754:SF1">
    <property type="entry name" value="LIPOPROTEIN"/>
    <property type="match status" value="1"/>
</dbReference>
<dbReference type="RefSeq" id="WP_353633866.1">
    <property type="nucleotide sequence ID" value="NZ_CP159204.1"/>
</dbReference>